<sequence length="304" mass="34254">MKAFDWLKPKAPELKDANAEIRVIGDLSAGKTAYMASLAYWPNAKADSPVQSVTPVGNQEASAQLMNMAQNILEQGLELEPTPLEATVDEVKDYGLSIVLKEQFSLKNLQRGLSSSAIRLNVNCKDYSGEFLRDLINKTGDPRLVDYLEDCVVATGLLLLVDGTSHRKDKDYAIGLEKFLAALDRVDINPKQRRVAFAVSKCELSQLWVSRHEPRKLTQRRFPLMQNKLENWVDRGGGEVDYFATSAFGTLGTNYPEPNSIEKQRDRQGTTSIIRDPKRWRPFGLVSPIYWLCTGQHHKELDKD</sequence>
<protein>
    <submittedName>
        <fullName evidence="1">Uncharacterized protein</fullName>
    </submittedName>
</protein>
<comment type="caution">
    <text evidence="1">The sequence shown here is derived from an EMBL/GenBank/DDBJ whole genome shotgun (WGS) entry which is preliminary data.</text>
</comment>
<dbReference type="Proteomes" id="UP000319313">
    <property type="component" value="Unassembled WGS sequence"/>
</dbReference>
<evidence type="ECO:0000313" key="1">
    <source>
        <dbReference type="EMBL" id="TRU29578.1"/>
    </source>
</evidence>
<reference evidence="1 2" key="1">
    <citation type="submission" date="2019-01" db="EMBL/GenBank/DDBJ databases">
        <title>Coherence of Microcystis species and biogeography revealed through population genomics.</title>
        <authorList>
            <person name="Perez-Carrascal O.M."/>
            <person name="Terrat Y."/>
            <person name="Giani A."/>
            <person name="Fortin N."/>
            <person name="Tromas N."/>
            <person name="Shapiro B.J."/>
        </authorList>
    </citation>
    <scope>NUCLEOTIDE SEQUENCE [LARGE SCALE GENOMIC DNA]</scope>
    <source>
        <strain evidence="1">Ma_SC_T_19800800_S464</strain>
    </source>
</reference>
<accession>A0A552E4Z4</accession>
<dbReference type="EMBL" id="SFBL01000018">
    <property type="protein sequence ID" value="TRU29578.1"/>
    <property type="molecule type" value="Genomic_DNA"/>
</dbReference>
<gene>
    <name evidence="1" type="ORF">EWV81_02105</name>
</gene>
<dbReference type="AlphaFoldDB" id="A0A552E4Z4"/>
<evidence type="ECO:0000313" key="2">
    <source>
        <dbReference type="Proteomes" id="UP000319313"/>
    </source>
</evidence>
<proteinExistence type="predicted"/>
<organism evidence="1 2">
    <name type="scientific">Microcystis aeruginosa Ma_SC_T_19800800_S464</name>
    <dbReference type="NCBI Taxonomy" id="2486257"/>
    <lineage>
        <taxon>Bacteria</taxon>
        <taxon>Bacillati</taxon>
        <taxon>Cyanobacteriota</taxon>
        <taxon>Cyanophyceae</taxon>
        <taxon>Oscillatoriophycideae</taxon>
        <taxon>Chroococcales</taxon>
        <taxon>Microcystaceae</taxon>
        <taxon>Microcystis</taxon>
    </lineage>
</organism>
<name>A0A552E4Z4_MICAE</name>